<reference evidence="1 2" key="1">
    <citation type="submission" date="2011-02" db="EMBL/GenBank/DDBJ databases">
        <title>The Genome Sequence of Sphaeroforma arctica JP610.</title>
        <authorList>
            <consortium name="The Broad Institute Genome Sequencing Platform"/>
            <person name="Russ C."/>
            <person name="Cuomo C."/>
            <person name="Young S.K."/>
            <person name="Zeng Q."/>
            <person name="Gargeya S."/>
            <person name="Alvarado L."/>
            <person name="Berlin A."/>
            <person name="Chapman S.B."/>
            <person name="Chen Z."/>
            <person name="Freedman E."/>
            <person name="Gellesch M."/>
            <person name="Goldberg J."/>
            <person name="Griggs A."/>
            <person name="Gujja S."/>
            <person name="Heilman E."/>
            <person name="Heiman D."/>
            <person name="Howarth C."/>
            <person name="Mehta T."/>
            <person name="Neiman D."/>
            <person name="Pearson M."/>
            <person name="Roberts A."/>
            <person name="Saif S."/>
            <person name="Shea T."/>
            <person name="Shenoy N."/>
            <person name="Sisk P."/>
            <person name="Stolte C."/>
            <person name="Sykes S."/>
            <person name="White J."/>
            <person name="Yandava C."/>
            <person name="Burger G."/>
            <person name="Gray M.W."/>
            <person name="Holland P.W.H."/>
            <person name="King N."/>
            <person name="Lang F.B.F."/>
            <person name="Roger A.J."/>
            <person name="Ruiz-Trillo I."/>
            <person name="Haas B."/>
            <person name="Nusbaum C."/>
            <person name="Birren B."/>
        </authorList>
    </citation>
    <scope>NUCLEOTIDE SEQUENCE [LARGE SCALE GENOMIC DNA]</scope>
    <source>
        <strain evidence="1 2">JP610</strain>
    </source>
</reference>
<name>A0A0L0F0N2_9EUKA</name>
<keyword evidence="2" id="KW-1185">Reference proteome</keyword>
<gene>
    <name evidence="1" type="ORF">SARC_17214</name>
</gene>
<feature type="non-terminal residue" evidence="1">
    <location>
        <position position="63"/>
    </location>
</feature>
<dbReference type="GeneID" id="25917718"/>
<evidence type="ECO:0000313" key="1">
    <source>
        <dbReference type="EMBL" id="KNC70262.1"/>
    </source>
</evidence>
<protein>
    <submittedName>
        <fullName evidence="1">Uncharacterized protein</fullName>
    </submittedName>
</protein>
<dbReference type="EMBL" id="KQ251672">
    <property type="protein sequence ID" value="KNC70262.1"/>
    <property type="molecule type" value="Genomic_DNA"/>
</dbReference>
<organism evidence="1 2">
    <name type="scientific">Sphaeroforma arctica JP610</name>
    <dbReference type="NCBI Taxonomy" id="667725"/>
    <lineage>
        <taxon>Eukaryota</taxon>
        <taxon>Ichthyosporea</taxon>
        <taxon>Ichthyophonida</taxon>
        <taxon>Sphaeroforma</taxon>
    </lineage>
</organism>
<sequence length="63" mass="6622">MTVSRIVAASTDVAIVGLYKIASLPANVAALQTLDPKQKIKKGPKPPYVIKEVTEGDSELISG</sequence>
<dbReference type="RefSeq" id="XP_014144164.1">
    <property type="nucleotide sequence ID" value="XM_014288689.1"/>
</dbReference>
<dbReference type="AlphaFoldDB" id="A0A0L0F0N2"/>
<dbReference type="Proteomes" id="UP000054560">
    <property type="component" value="Unassembled WGS sequence"/>
</dbReference>
<accession>A0A0L0F0N2</accession>
<proteinExistence type="predicted"/>
<evidence type="ECO:0000313" key="2">
    <source>
        <dbReference type="Proteomes" id="UP000054560"/>
    </source>
</evidence>